<feature type="compositionally biased region" description="Polar residues" evidence="1">
    <location>
        <begin position="207"/>
        <end position="216"/>
    </location>
</feature>
<evidence type="ECO:0000313" key="3">
    <source>
        <dbReference type="Proteomes" id="UP001328107"/>
    </source>
</evidence>
<protein>
    <submittedName>
        <fullName evidence="2">Uncharacterized protein</fullName>
    </submittedName>
</protein>
<evidence type="ECO:0000313" key="2">
    <source>
        <dbReference type="EMBL" id="GMR48171.1"/>
    </source>
</evidence>
<feature type="region of interest" description="Disordered" evidence="1">
    <location>
        <begin position="195"/>
        <end position="225"/>
    </location>
</feature>
<name>A0AAN5CP91_9BILA</name>
<organism evidence="2 3">
    <name type="scientific">Pristionchus mayeri</name>
    <dbReference type="NCBI Taxonomy" id="1317129"/>
    <lineage>
        <taxon>Eukaryota</taxon>
        <taxon>Metazoa</taxon>
        <taxon>Ecdysozoa</taxon>
        <taxon>Nematoda</taxon>
        <taxon>Chromadorea</taxon>
        <taxon>Rhabditida</taxon>
        <taxon>Rhabditina</taxon>
        <taxon>Diplogasteromorpha</taxon>
        <taxon>Diplogasteroidea</taxon>
        <taxon>Neodiplogasteridae</taxon>
        <taxon>Pristionchus</taxon>
    </lineage>
</organism>
<feature type="compositionally biased region" description="Basic and acidic residues" evidence="1">
    <location>
        <begin position="195"/>
        <end position="205"/>
    </location>
</feature>
<dbReference type="Proteomes" id="UP001328107">
    <property type="component" value="Unassembled WGS sequence"/>
</dbReference>
<feature type="non-terminal residue" evidence="2">
    <location>
        <position position="1"/>
    </location>
</feature>
<dbReference type="AlphaFoldDB" id="A0AAN5CP91"/>
<sequence length="247" mass="28164">LINSTDCKLNYFFVSTMPVDPITGLPSEDSSQETTSSGPLRPQSPLVRGSHLDRSVDRTKKRSNLTTQVDNDNLQLPAQRGELQGLIPRVFAVVHLRERLDHIGDVVQCVIEGKEEFITEQELLLIHPPNLEKTRFSMSRKKLKLQFIDDILDRVEEDRYLDPDLFDRRRKKLWHKSVTRSLKFINKFLDKEVPNGKDVQPKDGNESVASTNASTVHSKRGRPKTKVIAGVLSEPKKTIEEGEGEHY</sequence>
<keyword evidence="3" id="KW-1185">Reference proteome</keyword>
<evidence type="ECO:0000256" key="1">
    <source>
        <dbReference type="SAM" id="MobiDB-lite"/>
    </source>
</evidence>
<comment type="caution">
    <text evidence="2">The sequence shown here is derived from an EMBL/GenBank/DDBJ whole genome shotgun (WGS) entry which is preliminary data.</text>
</comment>
<accession>A0AAN5CP91</accession>
<gene>
    <name evidence="2" type="ORF">PMAYCL1PPCAC_18366</name>
</gene>
<reference evidence="3" key="1">
    <citation type="submission" date="2022-10" db="EMBL/GenBank/DDBJ databases">
        <title>Genome assembly of Pristionchus species.</title>
        <authorList>
            <person name="Yoshida K."/>
            <person name="Sommer R.J."/>
        </authorList>
    </citation>
    <scope>NUCLEOTIDE SEQUENCE [LARGE SCALE GENOMIC DNA]</scope>
    <source>
        <strain evidence="3">RS5460</strain>
    </source>
</reference>
<dbReference type="EMBL" id="BTRK01000004">
    <property type="protein sequence ID" value="GMR48171.1"/>
    <property type="molecule type" value="Genomic_DNA"/>
</dbReference>
<proteinExistence type="predicted"/>
<feature type="compositionally biased region" description="Polar residues" evidence="1">
    <location>
        <begin position="28"/>
        <end position="38"/>
    </location>
</feature>
<feature type="region of interest" description="Disordered" evidence="1">
    <location>
        <begin position="23"/>
        <end position="60"/>
    </location>
</feature>